<feature type="non-terminal residue" evidence="1">
    <location>
        <position position="1"/>
    </location>
</feature>
<dbReference type="PATRIC" id="fig|1316928.3.peg.3397"/>
<sequence length="111" mass="12603">IARSGPDEGRCVWTLNAEPGAPPNPDHINRRPDIPRRFTTHLNTVRKEIHGPTTRPGDQACRSWLTISHVIDVRPPRRVHRTRLSLVEAHLEDLLSRDPLVRNATAPFRSS</sequence>
<evidence type="ECO:0000313" key="2">
    <source>
        <dbReference type="Proteomes" id="UP000013569"/>
    </source>
</evidence>
<reference evidence="1 2" key="1">
    <citation type="journal article" date="2013" name="Genome Announc.">
        <title>Draft Genome Sequence of a Benzothiophene-Desulfurizing Bacterium, Gordona terrae Strain C-6.</title>
        <authorList>
            <person name="Wang W."/>
            <person name="Ma T."/>
            <person name="Ren Y."/>
            <person name="Li G."/>
        </authorList>
    </citation>
    <scope>NUCLEOTIDE SEQUENCE [LARGE SCALE GENOMIC DNA]</scope>
    <source>
        <strain evidence="1 2">C-6</strain>
    </source>
</reference>
<gene>
    <name evidence="1" type="ORF">GTC6_16820</name>
</gene>
<dbReference type="EMBL" id="AQPW01000022">
    <property type="protein sequence ID" value="EON31662.1"/>
    <property type="molecule type" value="Genomic_DNA"/>
</dbReference>
<accession>R7Y6M7</accession>
<comment type="caution">
    <text evidence="1">The sequence shown here is derived from an EMBL/GenBank/DDBJ whole genome shotgun (WGS) entry which is preliminary data.</text>
</comment>
<proteinExistence type="predicted"/>
<evidence type="ECO:0000313" key="1">
    <source>
        <dbReference type="EMBL" id="EON31662.1"/>
    </source>
</evidence>
<dbReference type="AlphaFoldDB" id="R7Y6M7"/>
<protein>
    <submittedName>
        <fullName evidence="1">Uncharacterized protein</fullName>
    </submittedName>
</protein>
<dbReference type="Proteomes" id="UP000013569">
    <property type="component" value="Unassembled WGS sequence"/>
</dbReference>
<name>R7Y6M7_9ACTN</name>
<organism evidence="1 2">
    <name type="scientific">Gordonia terrae C-6</name>
    <dbReference type="NCBI Taxonomy" id="1316928"/>
    <lineage>
        <taxon>Bacteria</taxon>
        <taxon>Bacillati</taxon>
        <taxon>Actinomycetota</taxon>
        <taxon>Actinomycetes</taxon>
        <taxon>Mycobacteriales</taxon>
        <taxon>Gordoniaceae</taxon>
        <taxon>Gordonia</taxon>
    </lineage>
</organism>